<sequence>MTYTPAADARGADGFTYRVVDDSGLESAPVAETAPT</sequence>
<evidence type="ECO:0000313" key="2">
    <source>
        <dbReference type="Proteomes" id="UP000663929"/>
    </source>
</evidence>
<dbReference type="EMBL" id="CP071793">
    <property type="protein sequence ID" value="QTD51842.1"/>
    <property type="molecule type" value="Genomic_DNA"/>
</dbReference>
<accession>A0A8A4TS00</accession>
<dbReference type="Pfam" id="PF17963">
    <property type="entry name" value="Big_9"/>
    <property type="match status" value="1"/>
</dbReference>
<protein>
    <submittedName>
        <fullName evidence="1">Uncharacterized protein</fullName>
    </submittedName>
</protein>
<gene>
    <name evidence="1" type="ORF">J3U87_05170</name>
</gene>
<organism evidence="1 2">
    <name type="scientific">Sulfidibacter corallicola</name>
    <dbReference type="NCBI Taxonomy" id="2818388"/>
    <lineage>
        <taxon>Bacteria</taxon>
        <taxon>Pseudomonadati</taxon>
        <taxon>Acidobacteriota</taxon>
        <taxon>Holophagae</taxon>
        <taxon>Acanthopleuribacterales</taxon>
        <taxon>Acanthopleuribacteraceae</taxon>
        <taxon>Sulfidibacter</taxon>
    </lineage>
</organism>
<keyword evidence="2" id="KW-1185">Reference proteome</keyword>
<dbReference type="KEGG" id="scor:J3U87_05170"/>
<dbReference type="Proteomes" id="UP000663929">
    <property type="component" value="Chromosome"/>
</dbReference>
<evidence type="ECO:0000313" key="1">
    <source>
        <dbReference type="EMBL" id="QTD51842.1"/>
    </source>
</evidence>
<proteinExistence type="predicted"/>
<name>A0A8A4TS00_SULCO</name>
<reference evidence="1" key="1">
    <citation type="submission" date="2021-03" db="EMBL/GenBank/DDBJ databases">
        <title>Acanthopleuribacteraceae sp. M133.</title>
        <authorList>
            <person name="Wang G."/>
        </authorList>
    </citation>
    <scope>NUCLEOTIDE SEQUENCE</scope>
    <source>
        <strain evidence="1">M133</strain>
    </source>
</reference>
<dbReference type="AlphaFoldDB" id="A0A8A4TS00"/>
<dbReference type="Gene3D" id="2.60.40.3440">
    <property type="match status" value="1"/>
</dbReference>